<evidence type="ECO:0000313" key="3">
    <source>
        <dbReference type="WBParaSite" id="ACOC_0001334901-mRNA-1"/>
    </source>
</evidence>
<protein>
    <submittedName>
        <fullName evidence="3">DDE-1 domain-containing protein</fullName>
    </submittedName>
</protein>
<evidence type="ECO:0000313" key="1">
    <source>
        <dbReference type="EMBL" id="VDM64935.1"/>
    </source>
</evidence>
<keyword evidence="2" id="KW-1185">Reference proteome</keyword>
<reference evidence="1 2" key="2">
    <citation type="submission" date="2018-11" db="EMBL/GenBank/DDBJ databases">
        <authorList>
            <consortium name="Pathogen Informatics"/>
        </authorList>
    </citation>
    <scope>NUCLEOTIDE SEQUENCE [LARGE SCALE GENOMIC DNA]</scope>
    <source>
        <strain evidence="1 2">Costa Rica</strain>
    </source>
</reference>
<dbReference type="OMA" id="AAHEWEV"/>
<reference evidence="3" key="1">
    <citation type="submission" date="2017-02" db="UniProtKB">
        <authorList>
            <consortium name="WormBaseParasite"/>
        </authorList>
    </citation>
    <scope>IDENTIFICATION</scope>
</reference>
<name>A0A0R3Q2Q1_ANGCS</name>
<dbReference type="AlphaFoldDB" id="A0A0R3Q2Q1"/>
<sequence length="105" mass="11825">MDNASAFGAEDYRFESCRGRQSVQFHFIALPASPLNFRHIFACEYLKKPSYAVGSIGPRGAMDGASEYGTRDYTFGSCRGRHFVQFHFIALPASSGKFRHLYESE</sequence>
<dbReference type="OrthoDB" id="5873995at2759"/>
<proteinExistence type="predicted"/>
<dbReference type="WBParaSite" id="ACOC_0001334901-mRNA-1">
    <property type="protein sequence ID" value="ACOC_0001334901-mRNA-1"/>
    <property type="gene ID" value="ACOC_0001334901"/>
</dbReference>
<organism evidence="3">
    <name type="scientific">Angiostrongylus costaricensis</name>
    <name type="common">Nematode worm</name>
    <dbReference type="NCBI Taxonomy" id="334426"/>
    <lineage>
        <taxon>Eukaryota</taxon>
        <taxon>Metazoa</taxon>
        <taxon>Ecdysozoa</taxon>
        <taxon>Nematoda</taxon>
        <taxon>Chromadorea</taxon>
        <taxon>Rhabditida</taxon>
        <taxon>Rhabditina</taxon>
        <taxon>Rhabditomorpha</taxon>
        <taxon>Strongyloidea</taxon>
        <taxon>Metastrongylidae</taxon>
        <taxon>Angiostrongylus</taxon>
    </lineage>
</organism>
<accession>A0A0R3Q2Q1</accession>
<evidence type="ECO:0000313" key="2">
    <source>
        <dbReference type="Proteomes" id="UP000267027"/>
    </source>
</evidence>
<dbReference type="Proteomes" id="UP000267027">
    <property type="component" value="Unassembled WGS sequence"/>
</dbReference>
<gene>
    <name evidence="1" type="ORF">ACOC_LOCUS13350</name>
</gene>
<dbReference type="EMBL" id="UYYA01005900">
    <property type="protein sequence ID" value="VDM64935.1"/>
    <property type="molecule type" value="Genomic_DNA"/>
</dbReference>